<proteinExistence type="predicted"/>
<evidence type="ECO:0000313" key="1">
    <source>
        <dbReference type="EMBL" id="JAS85530.1"/>
    </source>
</evidence>
<dbReference type="EMBL" id="GECU01022176">
    <property type="protein sequence ID" value="JAS85530.1"/>
    <property type="molecule type" value="Transcribed_RNA"/>
</dbReference>
<organism evidence="1">
    <name type="scientific">Homalodisca liturata</name>
    <dbReference type="NCBI Taxonomy" id="320908"/>
    <lineage>
        <taxon>Eukaryota</taxon>
        <taxon>Metazoa</taxon>
        <taxon>Ecdysozoa</taxon>
        <taxon>Arthropoda</taxon>
        <taxon>Hexapoda</taxon>
        <taxon>Insecta</taxon>
        <taxon>Pterygota</taxon>
        <taxon>Neoptera</taxon>
        <taxon>Paraneoptera</taxon>
        <taxon>Hemiptera</taxon>
        <taxon>Auchenorrhyncha</taxon>
        <taxon>Membracoidea</taxon>
        <taxon>Cicadellidae</taxon>
        <taxon>Cicadellinae</taxon>
        <taxon>Proconiini</taxon>
        <taxon>Homalodisca</taxon>
    </lineage>
</organism>
<reference evidence="1" key="1">
    <citation type="submission" date="2015-11" db="EMBL/GenBank/DDBJ databases">
        <title>De novo transcriptome assembly of four potential Pierce s Disease insect vectors from Arizona vineyards.</title>
        <authorList>
            <person name="Tassone E.E."/>
        </authorList>
    </citation>
    <scope>NUCLEOTIDE SEQUENCE</scope>
</reference>
<accession>A0A1B6IF55</accession>
<feature type="non-terminal residue" evidence="1">
    <location>
        <position position="1"/>
    </location>
</feature>
<protein>
    <submittedName>
        <fullName evidence="1">Uncharacterized protein</fullName>
    </submittedName>
</protein>
<gene>
    <name evidence="1" type="ORF">g.48540</name>
</gene>
<dbReference type="AlphaFoldDB" id="A0A1B6IF55"/>
<name>A0A1B6IF55_9HEMI</name>
<sequence length="556" mass="63252">TSINVHEPLTIPKSINVLETLTIPTSINVHETLTIPKSINVLETLTIPSRNQSTDISFVGQSEEIINNVHSEEQLIVPDALPFVEFQEDIKTLTSKPTIPKIKIKTLEELQNSQTDHKIEQNEFYMIPEDVNNGSLQYTTAQNIHPPNEKLINSFSSNANAIFSIKDKYLESSENKMKLQAKNLKIRKKELLLRERLKKVLEMQAVMGMCHSKKNIKNVPAVEKSEPLNFVDVNDNPTLAQWASESVSCDENWEETQNKTVDEVDISGLKDGIIEASRTLISTQKSFKLMAQMLSSDVYLNDKHTANLLNQFTKIVRSFHKSFDKIQKTVKNQFRDVISQSDINDLLKIIEGSTPLVSPGIKAENKKRPSQVPKVGAKPYEISINKIVDLHGSDVFRDGVQENLNVPSSIAGEKTYKDIKNTFSPVISSVKSEAKISGVMEWNCHRYEGEKNKSTKVGRPPKEKTHVEMEKYFRVVRPQRKESKEKKYVEKKKYSRVGRPSKELTKEEKSDKTFCLPGLSRQVDTALKRVVPARSCRQSQSYLNMDELYFEPDCNT</sequence>